<comment type="similarity">
    <text evidence="1">Belongs to the LOR family.</text>
</comment>
<dbReference type="PANTHER" id="PTHR31087:SF144">
    <property type="entry name" value="TUBBY C-TERMINAL-LIKE DOMAIN-CONTAINING PROTEIN-RELATED"/>
    <property type="match status" value="1"/>
</dbReference>
<proteinExistence type="inferred from homology"/>
<dbReference type="EMBL" id="CM007901">
    <property type="protein sequence ID" value="OTG04563.1"/>
    <property type="molecule type" value="Genomic_DNA"/>
</dbReference>
<dbReference type="InterPro" id="IPR007612">
    <property type="entry name" value="LOR"/>
</dbReference>
<dbReference type="InterPro" id="IPR025659">
    <property type="entry name" value="Tubby-like_C"/>
</dbReference>
<dbReference type="EMBL" id="MNCJ02000331">
    <property type="protein sequence ID" value="KAF5759581.1"/>
    <property type="molecule type" value="Genomic_DNA"/>
</dbReference>
<evidence type="ECO:0000313" key="3">
    <source>
        <dbReference type="EMBL" id="OTG04563.1"/>
    </source>
</evidence>
<dbReference type="OMA" id="HEHHKIF"/>
<evidence type="ECO:0000313" key="4">
    <source>
        <dbReference type="Proteomes" id="UP000215914"/>
    </source>
</evidence>
<reference evidence="2" key="3">
    <citation type="submission" date="2020-06" db="EMBL/GenBank/DDBJ databases">
        <title>Helianthus annuus Genome sequencing and assembly Release 2.</title>
        <authorList>
            <person name="Gouzy J."/>
            <person name="Langlade N."/>
            <person name="Munos S."/>
        </authorList>
    </citation>
    <scope>NUCLEOTIDE SEQUENCE</scope>
    <source>
        <tissue evidence="2">Leaves</tissue>
    </source>
</reference>
<evidence type="ECO:0000313" key="2">
    <source>
        <dbReference type="EMBL" id="KAF5759581.1"/>
    </source>
</evidence>
<evidence type="ECO:0000256" key="1">
    <source>
        <dbReference type="ARBA" id="ARBA00005437"/>
    </source>
</evidence>
<dbReference type="SUPFAM" id="SSF54518">
    <property type="entry name" value="Tubby C-terminal domain-like"/>
    <property type="match status" value="1"/>
</dbReference>
<dbReference type="Gramene" id="mRNA:HanXRQr2_Chr16g0742961">
    <property type="protein sequence ID" value="mRNA:HanXRQr2_Chr16g0742961"/>
    <property type="gene ID" value="HanXRQr2_Chr16g0742961"/>
</dbReference>
<dbReference type="Gene3D" id="2.40.160.200">
    <property type="entry name" value="LURP1-related"/>
    <property type="match status" value="1"/>
</dbReference>
<dbReference type="InParanoid" id="A0A251T157"/>
<dbReference type="STRING" id="4232.A0A251T157"/>
<sequence length="248" mass="28890">MSILTKVFRNNPYKSLTPIQIYPVSRTMTSPTASPCYSSDDDWSRRGTPDRVFKEPEYPIAVVDQKYCSNCAIQLMFEKDNKVEDKFKISDDDGNIVFKARKKKSGYRVMVDESDQPVVSFTSKRLSMHRRRQAYKGDHHEHHKIFTVKKTRGRKSLRYDVYMASNMTESTFNYRVYDNFKDGTSIIFAQDKVTVLAQLHTQVTKQKDVKKEEKFSVSVSPNVDKAFVSALLIIREEVRKSRYKGYES</sequence>
<reference evidence="2 4" key="1">
    <citation type="journal article" date="2017" name="Nature">
        <title>The sunflower genome provides insights into oil metabolism, flowering and Asterid evolution.</title>
        <authorList>
            <person name="Badouin H."/>
            <person name="Gouzy J."/>
            <person name="Grassa C.J."/>
            <person name="Murat F."/>
            <person name="Staton S.E."/>
            <person name="Cottret L."/>
            <person name="Lelandais-Briere C."/>
            <person name="Owens G.L."/>
            <person name="Carrere S."/>
            <person name="Mayjonade B."/>
            <person name="Legrand L."/>
            <person name="Gill N."/>
            <person name="Kane N.C."/>
            <person name="Bowers J.E."/>
            <person name="Hubner S."/>
            <person name="Bellec A."/>
            <person name="Berard A."/>
            <person name="Berges H."/>
            <person name="Blanchet N."/>
            <person name="Boniface M.C."/>
            <person name="Brunel D."/>
            <person name="Catrice O."/>
            <person name="Chaidir N."/>
            <person name="Claudel C."/>
            <person name="Donnadieu C."/>
            <person name="Faraut T."/>
            <person name="Fievet G."/>
            <person name="Helmstetter N."/>
            <person name="King M."/>
            <person name="Knapp S.J."/>
            <person name="Lai Z."/>
            <person name="Le Paslier M.C."/>
            <person name="Lippi Y."/>
            <person name="Lorenzon L."/>
            <person name="Mandel J.R."/>
            <person name="Marage G."/>
            <person name="Marchand G."/>
            <person name="Marquand E."/>
            <person name="Bret-Mestries E."/>
            <person name="Morien E."/>
            <person name="Nambeesan S."/>
            <person name="Nguyen T."/>
            <person name="Pegot-Espagnet P."/>
            <person name="Pouilly N."/>
            <person name="Raftis F."/>
            <person name="Sallet E."/>
            <person name="Schiex T."/>
            <person name="Thomas J."/>
            <person name="Vandecasteele C."/>
            <person name="Vares D."/>
            <person name="Vear F."/>
            <person name="Vautrin S."/>
            <person name="Crespi M."/>
            <person name="Mangin B."/>
            <person name="Burke J.M."/>
            <person name="Salse J."/>
            <person name="Munos S."/>
            <person name="Vincourt P."/>
            <person name="Rieseberg L.H."/>
            <person name="Langlade N.B."/>
        </authorList>
    </citation>
    <scope>NUCLEOTIDE SEQUENCE [LARGE SCALE GENOMIC DNA]</scope>
    <source>
        <strain evidence="4">cv. SF193</strain>
        <tissue evidence="2">Leaves</tissue>
    </source>
</reference>
<gene>
    <name evidence="3" type="ORF">HannXRQ_Chr12g0363681</name>
    <name evidence="2" type="ORF">HanXRQr2_Chr16g0742961</name>
</gene>
<dbReference type="PANTHER" id="PTHR31087">
    <property type="match status" value="1"/>
</dbReference>
<organism evidence="3 4">
    <name type="scientific">Helianthus annuus</name>
    <name type="common">Common sunflower</name>
    <dbReference type="NCBI Taxonomy" id="4232"/>
    <lineage>
        <taxon>Eukaryota</taxon>
        <taxon>Viridiplantae</taxon>
        <taxon>Streptophyta</taxon>
        <taxon>Embryophyta</taxon>
        <taxon>Tracheophyta</taxon>
        <taxon>Spermatophyta</taxon>
        <taxon>Magnoliopsida</taxon>
        <taxon>eudicotyledons</taxon>
        <taxon>Gunneridae</taxon>
        <taxon>Pentapetalae</taxon>
        <taxon>asterids</taxon>
        <taxon>campanulids</taxon>
        <taxon>Asterales</taxon>
        <taxon>Asteraceae</taxon>
        <taxon>Asteroideae</taxon>
        <taxon>Heliantheae alliance</taxon>
        <taxon>Heliantheae</taxon>
        <taxon>Helianthus</taxon>
    </lineage>
</organism>
<protein>
    <submittedName>
        <fullName evidence="3">Putative tubby C-terminal-like domain-containing protein</fullName>
    </submittedName>
    <submittedName>
        <fullName evidence="2">Tubby-like protein</fullName>
    </submittedName>
</protein>
<name>A0A251T157_HELAN</name>
<dbReference type="AlphaFoldDB" id="A0A251T157"/>
<dbReference type="Proteomes" id="UP000215914">
    <property type="component" value="Chromosome 12"/>
</dbReference>
<keyword evidence="4" id="KW-1185">Reference proteome</keyword>
<dbReference type="InterPro" id="IPR038595">
    <property type="entry name" value="LOR_sf"/>
</dbReference>
<reference evidence="3" key="2">
    <citation type="submission" date="2017-02" db="EMBL/GenBank/DDBJ databases">
        <title>Sunflower complete genome.</title>
        <authorList>
            <person name="Langlade N."/>
            <person name="Munos S."/>
        </authorList>
    </citation>
    <scope>NUCLEOTIDE SEQUENCE [LARGE SCALE GENOMIC DNA]</scope>
    <source>
        <tissue evidence="3">Leaves</tissue>
    </source>
</reference>
<accession>A0A251T157</accession>
<dbReference type="Pfam" id="PF04525">
    <property type="entry name" value="LOR"/>
    <property type="match status" value="1"/>
</dbReference>